<dbReference type="Proteomes" id="UP000824890">
    <property type="component" value="Unassembled WGS sequence"/>
</dbReference>
<dbReference type="PANTHER" id="PTHR36427:SF4">
    <property type="entry name" value="RIBOSOMAL PROTEIN L1P_L10E FAMILY"/>
    <property type="match status" value="1"/>
</dbReference>
<accession>A0ABQ8DQD9</accession>
<proteinExistence type="predicted"/>
<dbReference type="InterPro" id="IPR028364">
    <property type="entry name" value="Ribosomal_uL1/biogenesis"/>
</dbReference>
<dbReference type="EMBL" id="JAGKQM010000004">
    <property type="protein sequence ID" value="KAH0930730.1"/>
    <property type="molecule type" value="Genomic_DNA"/>
</dbReference>
<protein>
    <submittedName>
        <fullName evidence="1">Uncharacterized protein</fullName>
    </submittedName>
</protein>
<dbReference type="SUPFAM" id="SSF56808">
    <property type="entry name" value="Ribosomal protein L1"/>
    <property type="match status" value="1"/>
</dbReference>
<dbReference type="PANTHER" id="PTHR36427">
    <property type="entry name" value="54S RIBOSOMAL PROTEIN L1, MITOCHONDRIAL"/>
    <property type="match status" value="1"/>
</dbReference>
<comment type="caution">
    <text evidence="1">The sequence shown here is derived from an EMBL/GenBank/DDBJ whole genome shotgun (WGS) entry which is preliminary data.</text>
</comment>
<evidence type="ECO:0000313" key="2">
    <source>
        <dbReference type="Proteomes" id="UP000824890"/>
    </source>
</evidence>
<keyword evidence="2" id="KW-1185">Reference proteome</keyword>
<organism evidence="1 2">
    <name type="scientific">Brassica napus</name>
    <name type="common">Rape</name>
    <dbReference type="NCBI Taxonomy" id="3708"/>
    <lineage>
        <taxon>Eukaryota</taxon>
        <taxon>Viridiplantae</taxon>
        <taxon>Streptophyta</taxon>
        <taxon>Embryophyta</taxon>
        <taxon>Tracheophyta</taxon>
        <taxon>Spermatophyta</taxon>
        <taxon>Magnoliopsida</taxon>
        <taxon>eudicotyledons</taxon>
        <taxon>Gunneridae</taxon>
        <taxon>Pentapetalae</taxon>
        <taxon>rosids</taxon>
        <taxon>malvids</taxon>
        <taxon>Brassicales</taxon>
        <taxon>Brassicaceae</taxon>
        <taxon>Brassiceae</taxon>
        <taxon>Brassica</taxon>
    </lineage>
</organism>
<dbReference type="InterPro" id="IPR023674">
    <property type="entry name" value="Ribosomal_uL1-like"/>
</dbReference>
<name>A0ABQ8DQD9_BRANA</name>
<evidence type="ECO:0000313" key="1">
    <source>
        <dbReference type="EMBL" id="KAH0930730.1"/>
    </source>
</evidence>
<sequence length="204" mass="23038">MAAAMKLLLSQARRQSLTKPFSSPFPQTLRLYVKSIELCCGWTHLSFVHASLILYMISKDQTFVCFFGNAKAKFDETLEAHVRLFVLSCVAQYNHGLMPNPKQGSVTKDVMKAVKDAKAGHTKFRMDKTSILHVPLGKVTHPFEKDYIIFIRSCLLLFCFLYAPSKYAGYVNAFHLCSTMGKGYPVSIQSLSRAADHYTKLQLK</sequence>
<gene>
    <name evidence="1" type="ORF">HID58_016457</name>
</gene>
<dbReference type="Pfam" id="PF00687">
    <property type="entry name" value="Ribosomal_L1"/>
    <property type="match status" value="1"/>
</dbReference>
<reference evidence="1 2" key="1">
    <citation type="submission" date="2021-05" db="EMBL/GenBank/DDBJ databases">
        <title>Genome Assembly of Synthetic Allotetraploid Brassica napus Reveals Homoeologous Exchanges between Subgenomes.</title>
        <authorList>
            <person name="Davis J.T."/>
        </authorList>
    </citation>
    <scope>NUCLEOTIDE SEQUENCE [LARGE SCALE GENOMIC DNA]</scope>
    <source>
        <strain evidence="2">cv. Da-Ae</strain>
        <tissue evidence="1">Seedling</tissue>
    </source>
</reference>
<dbReference type="Gene3D" id="3.30.190.20">
    <property type="match status" value="1"/>
</dbReference>